<dbReference type="Proteomes" id="UP000622797">
    <property type="component" value="Unassembled WGS sequence"/>
</dbReference>
<dbReference type="PANTHER" id="PTHR47840">
    <property type="entry name" value="ZN(II)2CYS6 TRANSCRIPTION FACTOR (EUROFUNG)-RELATED"/>
    <property type="match status" value="1"/>
</dbReference>
<dbReference type="OrthoDB" id="3778483at2759"/>
<organism evidence="6 7">
    <name type="scientific">Fusarium sarcochroum</name>
    <dbReference type="NCBI Taxonomy" id="1208366"/>
    <lineage>
        <taxon>Eukaryota</taxon>
        <taxon>Fungi</taxon>
        <taxon>Dikarya</taxon>
        <taxon>Ascomycota</taxon>
        <taxon>Pezizomycotina</taxon>
        <taxon>Sordariomycetes</taxon>
        <taxon>Hypocreomycetidae</taxon>
        <taxon>Hypocreales</taxon>
        <taxon>Nectriaceae</taxon>
        <taxon>Fusarium</taxon>
        <taxon>Fusarium lateritium species complex</taxon>
    </lineage>
</organism>
<dbReference type="GO" id="GO:0003677">
    <property type="term" value="F:DNA binding"/>
    <property type="evidence" value="ECO:0007669"/>
    <property type="project" value="InterPro"/>
</dbReference>
<comment type="caution">
    <text evidence="6">The sequence shown here is derived from an EMBL/GenBank/DDBJ whole genome shotgun (WGS) entry which is preliminary data.</text>
</comment>
<evidence type="ECO:0000256" key="4">
    <source>
        <dbReference type="SAM" id="MobiDB-lite"/>
    </source>
</evidence>
<evidence type="ECO:0000256" key="3">
    <source>
        <dbReference type="ARBA" id="ARBA00023242"/>
    </source>
</evidence>
<proteinExistence type="predicted"/>
<sequence length="943" mass="105713">MRGHESGCARGRAAAPNVEGAKSDVYLSMVAPQDVGDASIFEESRPQGSDVSTLPQQIGRVQPRRAGSLRKGDRPDVDAQASESSPLDIEASLDRPPPLVSILDDTENSNTAPSHTSVTPRTQVITHAATICATLRSVLPSYDEITTVLTKNGAWWNSFPHKTRAISQAEPVEALLTFAAHAYTSTSPAELAMLAVAYGRSLGQNHDRFSLVDSLIISDFALISTLDGMECLILLAKTYTDMGQPRRAWFTWRKDIAIAQMMGLHLVSSDIPTIRPRIWWAIYHGDRYTSMLLGLPHGIDDATLGKPFSEGIDAGLSENWLSNFIHQCAAISGQIITHILCPVKPSFAKAMALDEQMDTIYVSAQPAWWNIRGRLPSSRVELDAVVERLLIHFFFFHTRMYIHLPFLKSSHSSVYQNVSRKACTDAARQMARRFLALHNEVDRGSLFECKTSDFVGFTGAVVLLIGNSHSECSELGDLQLVAKTEAVFEASERHSGCKIATRCRRALSLLCNPLQNAISQEIPIPYFGKVVRSKSQNPRNENQNLATDTNTQLTSSTPSTAPTSETPSTWMTTQGAEYVCYINDLTMDGIWGMGGSRDDTASLSSGLGMWTLMETGASLPMEDTNPTTTTTTTRVAYMRTILDKEREHEYIECDWLNVRTWLRFWVGQSVNQDSYGYERRYRSSPPPVLYHKYILGHSTAADSLVLDWLLDNSQPGSWRLSRADFEVYLSEAQVADPANEPLLQRLEKEGVGIKTVAPSTPTEFTTDDICDSAMLSSSDYVLESRLLRGSLCYTSLQTLHRDSLRHGHPQRYDTEERSREYYQNRLKIKMGHTRRCCSYPHGKSEAWKRQHEENWKAYKCPSCGKRCKRSKGCKTTGEWRAEDKSKTAWSEGVDTSAPRPPDFEKYWRGLSAEDVISYWGPDLMTYHIFRNCEWRSVDTFSDE</sequence>
<dbReference type="SMART" id="SM00906">
    <property type="entry name" value="Fungal_trans"/>
    <property type="match status" value="1"/>
</dbReference>
<feature type="region of interest" description="Disordered" evidence="4">
    <location>
        <begin position="535"/>
        <end position="569"/>
    </location>
</feature>
<protein>
    <recommendedName>
        <fullName evidence="5">Xylanolytic transcriptional activator regulatory domain-containing protein</fullName>
    </recommendedName>
</protein>
<feature type="compositionally biased region" description="Polar residues" evidence="4">
    <location>
        <begin position="535"/>
        <end position="553"/>
    </location>
</feature>
<evidence type="ECO:0000313" key="6">
    <source>
        <dbReference type="EMBL" id="KAF4963444.1"/>
    </source>
</evidence>
<keyword evidence="1" id="KW-0805">Transcription regulation</keyword>
<feature type="compositionally biased region" description="Polar residues" evidence="4">
    <location>
        <begin position="108"/>
        <end position="119"/>
    </location>
</feature>
<reference evidence="6" key="2">
    <citation type="submission" date="2020-05" db="EMBL/GenBank/DDBJ databases">
        <authorList>
            <person name="Kim H.-S."/>
            <person name="Proctor R.H."/>
            <person name="Brown D.W."/>
        </authorList>
    </citation>
    <scope>NUCLEOTIDE SEQUENCE</scope>
    <source>
        <strain evidence="6">NRRL 20472</strain>
    </source>
</reference>
<dbReference type="GO" id="GO:0008270">
    <property type="term" value="F:zinc ion binding"/>
    <property type="evidence" value="ECO:0007669"/>
    <property type="project" value="InterPro"/>
</dbReference>
<evidence type="ECO:0000256" key="1">
    <source>
        <dbReference type="ARBA" id="ARBA00023015"/>
    </source>
</evidence>
<dbReference type="EMBL" id="JABEXW010000472">
    <property type="protein sequence ID" value="KAF4963444.1"/>
    <property type="molecule type" value="Genomic_DNA"/>
</dbReference>
<evidence type="ECO:0000313" key="7">
    <source>
        <dbReference type="Proteomes" id="UP000622797"/>
    </source>
</evidence>
<dbReference type="GO" id="GO:0006351">
    <property type="term" value="P:DNA-templated transcription"/>
    <property type="evidence" value="ECO:0007669"/>
    <property type="project" value="InterPro"/>
</dbReference>
<keyword evidence="3" id="KW-0539">Nucleus</keyword>
<evidence type="ECO:0000259" key="5">
    <source>
        <dbReference type="SMART" id="SM00906"/>
    </source>
</evidence>
<feature type="compositionally biased region" description="Low complexity" evidence="4">
    <location>
        <begin position="554"/>
        <end position="569"/>
    </location>
</feature>
<dbReference type="InterPro" id="IPR007219">
    <property type="entry name" value="XnlR_reg_dom"/>
</dbReference>
<accession>A0A8H4TT29</accession>
<gene>
    <name evidence="6" type="ORF">FSARC_8541</name>
</gene>
<dbReference type="CDD" id="cd12148">
    <property type="entry name" value="fungal_TF_MHR"/>
    <property type="match status" value="1"/>
</dbReference>
<dbReference type="AlphaFoldDB" id="A0A8H4TT29"/>
<reference evidence="6" key="1">
    <citation type="journal article" date="2020" name="BMC Genomics">
        <title>Correction to: Identification and distribution of gene clusters required for synthesis of sphingolipid metabolism inhibitors in diverse species of the filamentous fungus Fusarium.</title>
        <authorList>
            <person name="Kim H.S."/>
            <person name="Lohmar J.M."/>
            <person name="Busman M."/>
            <person name="Brown D.W."/>
            <person name="Naumann T.A."/>
            <person name="Divon H.H."/>
            <person name="Lysoe E."/>
            <person name="Uhlig S."/>
            <person name="Proctor R.H."/>
        </authorList>
    </citation>
    <scope>NUCLEOTIDE SEQUENCE</scope>
    <source>
        <strain evidence="6">NRRL 20472</strain>
    </source>
</reference>
<feature type="compositionally biased region" description="Polar residues" evidence="4">
    <location>
        <begin position="46"/>
        <end position="56"/>
    </location>
</feature>
<name>A0A8H4TT29_9HYPO</name>
<keyword evidence="2" id="KW-0804">Transcription</keyword>
<dbReference type="PANTHER" id="PTHR47840:SF1">
    <property type="entry name" value="ZN(II)2CYS6 TRANSCRIPTION FACTOR (EUROFUNG)"/>
    <property type="match status" value="1"/>
</dbReference>
<feature type="domain" description="Xylanolytic transcriptional activator regulatory" evidence="5">
    <location>
        <begin position="248"/>
        <end position="313"/>
    </location>
</feature>
<evidence type="ECO:0000256" key="2">
    <source>
        <dbReference type="ARBA" id="ARBA00023163"/>
    </source>
</evidence>
<keyword evidence="7" id="KW-1185">Reference proteome</keyword>
<feature type="region of interest" description="Disordered" evidence="4">
    <location>
        <begin position="43"/>
        <end position="119"/>
    </location>
</feature>